<dbReference type="RefSeq" id="WP_155294754.1">
    <property type="nucleotide sequence ID" value="NZ_JAHCDJ010000026.1"/>
</dbReference>
<gene>
    <name evidence="4" type="ORF">KIF53_19050</name>
</gene>
<feature type="signal peptide" evidence="3">
    <location>
        <begin position="1"/>
        <end position="23"/>
    </location>
</feature>
<keyword evidence="3" id="KW-0732">Signal</keyword>
<dbReference type="EMBL" id="JAHDTB010000022">
    <property type="protein sequence ID" value="MBW8289737.1"/>
    <property type="molecule type" value="Genomic_DNA"/>
</dbReference>
<organism evidence="4 5">
    <name type="scientific">Chromobacterium subtsugae</name>
    <dbReference type="NCBI Taxonomy" id="251747"/>
    <lineage>
        <taxon>Bacteria</taxon>
        <taxon>Pseudomonadati</taxon>
        <taxon>Pseudomonadota</taxon>
        <taxon>Betaproteobacteria</taxon>
        <taxon>Neisseriales</taxon>
        <taxon>Chromobacteriaceae</taxon>
        <taxon>Chromobacterium</taxon>
    </lineage>
</organism>
<dbReference type="SMART" id="SM00947">
    <property type="entry name" value="Pro_CA"/>
    <property type="match status" value="1"/>
</dbReference>
<dbReference type="Proteomes" id="UP000711178">
    <property type="component" value="Unassembled WGS sequence"/>
</dbReference>
<sequence length="361" mass="37394">MNSRHIRSCMALPLLLALQSAWADDAPGAPEPQVQQVIKLPLRPGKPAQAPDGAAAAPPQSASPSGANSPKPGKPAEAGKKMDAGKGGAKADVQAAPEKMAPSVPMGKPPARDLSQPSPEVTAPGGRPHAARKARAKARHPARAAAAVAAGEAGQVKSVVGSILKANGAYIAKHSPGYLAKLGGRQTPRATVVTCSNPGGQVGMLGGDADGELFVISNLGNQLATSEGSVEYGVRHLHTPLLMFISHTGCGAIKTAAGDYSNMEPAIQRELDNIEIPKGIDATNGALININNQVEGSILKFSGEVEAGRLAVLGGYYDYNNDLKQGRGRLVITNINGETDPARIRELTRSGQYFKYGFMGR</sequence>
<evidence type="ECO:0000313" key="5">
    <source>
        <dbReference type="Proteomes" id="UP000711178"/>
    </source>
</evidence>
<feature type="compositionally biased region" description="Low complexity" evidence="2">
    <location>
        <begin position="45"/>
        <end position="71"/>
    </location>
</feature>
<name>A0ABS7FI53_9NEIS</name>
<feature type="region of interest" description="Disordered" evidence="2">
    <location>
        <begin position="27"/>
        <end position="137"/>
    </location>
</feature>
<dbReference type="InterPro" id="IPR036874">
    <property type="entry name" value="Carbonic_anhydrase_sf"/>
</dbReference>
<protein>
    <submittedName>
        <fullName evidence="4">Carbonic anhydrase</fullName>
    </submittedName>
</protein>
<dbReference type="Gene3D" id="3.40.1050.10">
    <property type="entry name" value="Carbonic anhydrase"/>
    <property type="match status" value="1"/>
</dbReference>
<comment type="similarity">
    <text evidence="1">Belongs to the beta-class carbonic anhydrase family.</text>
</comment>
<comment type="caution">
    <text evidence="4">The sequence shown here is derived from an EMBL/GenBank/DDBJ whole genome shotgun (WGS) entry which is preliminary data.</text>
</comment>
<reference evidence="4 5" key="1">
    <citation type="submission" date="2021-05" db="EMBL/GenBank/DDBJ databases">
        <title>Draft Whole Genome Sequencing Of Biosensor Chromobacterium violaceum Strain CV026 Reveals A Regulatory RNA In Chromobacterium violaceum Phenotype Regulatory Network.</title>
        <authorList>
            <person name="Hong K.W."/>
            <person name="Chan K.G."/>
            <person name="Chang C.-Y."/>
        </authorList>
    </citation>
    <scope>NUCLEOTIDE SEQUENCE [LARGE SCALE GENOMIC DNA]</scope>
    <source>
        <strain evidence="4 5">ATCC 31532</strain>
    </source>
</reference>
<evidence type="ECO:0000256" key="1">
    <source>
        <dbReference type="ARBA" id="ARBA00006217"/>
    </source>
</evidence>
<keyword evidence="5" id="KW-1185">Reference proteome</keyword>
<dbReference type="Pfam" id="PF00484">
    <property type="entry name" value="Pro_CA"/>
    <property type="match status" value="1"/>
</dbReference>
<dbReference type="SUPFAM" id="SSF53056">
    <property type="entry name" value="beta-carbonic anhydrase, cab"/>
    <property type="match status" value="1"/>
</dbReference>
<dbReference type="InterPro" id="IPR001765">
    <property type="entry name" value="Carbonic_anhydrase"/>
</dbReference>
<feature type="chain" id="PRO_5046111772" evidence="3">
    <location>
        <begin position="24"/>
        <end position="361"/>
    </location>
</feature>
<proteinExistence type="inferred from homology"/>
<evidence type="ECO:0000256" key="3">
    <source>
        <dbReference type="SAM" id="SignalP"/>
    </source>
</evidence>
<accession>A0ABS7FI53</accession>
<evidence type="ECO:0000313" key="4">
    <source>
        <dbReference type="EMBL" id="MBW8289737.1"/>
    </source>
</evidence>
<evidence type="ECO:0000256" key="2">
    <source>
        <dbReference type="SAM" id="MobiDB-lite"/>
    </source>
</evidence>